<sequence length="166" mass="19292">MRRIMVVGCSGAGKSTFSRRLGAALGLPVIHLDRLYWRPGWTPAPDAEFHAAQREVIASDAWVIDGNYGASMHLRLPRADTIVFLDYPRRICLRRVLVRSLRDLGQDKQAPGCPERLDPEFYSYVWRWPKHHRERTVRRLAERGAHARRIVLTRPREAEEFLRRIG</sequence>
<keyword evidence="2" id="KW-1185">Reference proteome</keyword>
<reference evidence="1 2" key="1">
    <citation type="journal article" date="2014" name="J. Biotechnol.">
        <title>Complete genome sequence of the actinobacterium Amycolatopsis japonica MG417-CF17(T) (=DSM 44213T) producing (S,S)-N,N'-ethylenediaminedisuccinic acid.</title>
        <authorList>
            <person name="Stegmann E."/>
            <person name="Albersmeier A."/>
            <person name="Spohn M."/>
            <person name="Gert H."/>
            <person name="Weber T."/>
            <person name="Wohlleben W."/>
            <person name="Kalinowski J."/>
            <person name="Ruckert C."/>
        </authorList>
    </citation>
    <scope>NUCLEOTIDE SEQUENCE [LARGE SCALE GENOMIC DNA]</scope>
    <source>
        <strain evidence="2">MG417-CF17 (DSM 44213)</strain>
    </source>
</reference>
<proteinExistence type="predicted"/>
<name>A0A075V6R9_9PSEU</name>
<dbReference type="PANTHER" id="PTHR37816">
    <property type="entry name" value="YALI0E33011P"/>
    <property type="match status" value="1"/>
</dbReference>
<dbReference type="Proteomes" id="UP000028492">
    <property type="component" value="Chromosome"/>
</dbReference>
<dbReference type="InterPro" id="IPR027417">
    <property type="entry name" value="P-loop_NTPase"/>
</dbReference>
<dbReference type="eggNOG" id="COG0563">
    <property type="taxonomic scope" value="Bacteria"/>
</dbReference>
<evidence type="ECO:0008006" key="3">
    <source>
        <dbReference type="Google" id="ProtNLM"/>
    </source>
</evidence>
<evidence type="ECO:0000313" key="1">
    <source>
        <dbReference type="EMBL" id="AIG81083.1"/>
    </source>
</evidence>
<dbReference type="KEGG" id="aja:AJAP_41540"/>
<dbReference type="RefSeq" id="WP_038521748.1">
    <property type="nucleotide sequence ID" value="NZ_CP008953.1"/>
</dbReference>
<dbReference type="AlphaFoldDB" id="A0A075V6R9"/>
<protein>
    <recommendedName>
        <fullName evidence="3">DNA topology modulation protein FlaR</fullName>
    </recommendedName>
</protein>
<dbReference type="HOGENOM" id="CLU_092618_0_1_11"/>
<organism evidence="1 2">
    <name type="scientific">Amycolatopsis japonica</name>
    <dbReference type="NCBI Taxonomy" id="208439"/>
    <lineage>
        <taxon>Bacteria</taxon>
        <taxon>Bacillati</taxon>
        <taxon>Actinomycetota</taxon>
        <taxon>Actinomycetes</taxon>
        <taxon>Pseudonocardiales</taxon>
        <taxon>Pseudonocardiaceae</taxon>
        <taxon>Amycolatopsis</taxon>
        <taxon>Amycolatopsis japonica group</taxon>
    </lineage>
</organism>
<dbReference type="EMBL" id="CP008953">
    <property type="protein sequence ID" value="AIG81083.1"/>
    <property type="molecule type" value="Genomic_DNA"/>
</dbReference>
<dbReference type="PANTHER" id="PTHR37816:SF1">
    <property type="entry name" value="TOXIN"/>
    <property type="match status" value="1"/>
</dbReference>
<accession>A0A075V6R9</accession>
<dbReference type="STRING" id="208439.AJAP_41540"/>
<evidence type="ECO:0000313" key="2">
    <source>
        <dbReference type="Proteomes" id="UP000028492"/>
    </source>
</evidence>
<dbReference type="InterPro" id="IPR052922">
    <property type="entry name" value="Cytidylate_Kinase-2"/>
</dbReference>
<dbReference type="Gene3D" id="3.40.50.300">
    <property type="entry name" value="P-loop containing nucleotide triphosphate hydrolases"/>
    <property type="match status" value="1"/>
</dbReference>
<gene>
    <name evidence="1" type="ORF">AJAP_41540</name>
</gene>
<dbReference type="SUPFAM" id="SSF52540">
    <property type="entry name" value="P-loop containing nucleoside triphosphate hydrolases"/>
    <property type="match status" value="1"/>
</dbReference>